<gene>
    <name evidence="1" type="ORF">MNY72_05020</name>
</gene>
<name>A0A9Q8Q264_9GAMM</name>
<protein>
    <submittedName>
        <fullName evidence="1">Uncharacterized protein</fullName>
    </submittedName>
</protein>
<dbReference type="EMBL" id="CP093245">
    <property type="protein sequence ID" value="UNH31659.1"/>
    <property type="molecule type" value="Genomic_DNA"/>
</dbReference>
<dbReference type="RefSeq" id="WP_241542623.1">
    <property type="nucleotide sequence ID" value="NZ_CAWQWN010000001.1"/>
</dbReference>
<sequence>MRVLSERQNMIINTINNRDFLMSPMSKEKYNELIEQIGEDALTNEIYYLVQAGLVDRKAIIHSKTSGFFLDEENISLTAAGVDYANADAIGNKLNVVNIQIHQNTLDKLESMIKASDISDAEKKSLLQLIKEKGSDAVIGRMVDYAFANVGIATKLFVEAAKDKLGFHD</sequence>
<reference evidence="1" key="1">
    <citation type="submission" date="2022-03" db="EMBL/GenBank/DDBJ databases">
        <title>ESBL-producing Moellerella wisconsensis and Escherichia marmotae isolated from wild game meat.</title>
        <authorList>
            <person name="Biggel M."/>
        </authorList>
    </citation>
    <scope>NUCLEOTIDE SEQUENCE</scope>
    <source>
        <strain evidence="1">W51</strain>
    </source>
</reference>
<evidence type="ECO:0000313" key="2">
    <source>
        <dbReference type="Proteomes" id="UP000829116"/>
    </source>
</evidence>
<dbReference type="Proteomes" id="UP000829116">
    <property type="component" value="Chromosome"/>
</dbReference>
<accession>A0A9Q8Q264</accession>
<organism evidence="1 2">
    <name type="scientific">Moellerella wisconsensis</name>
    <dbReference type="NCBI Taxonomy" id="158849"/>
    <lineage>
        <taxon>Bacteria</taxon>
        <taxon>Pseudomonadati</taxon>
        <taxon>Pseudomonadota</taxon>
        <taxon>Gammaproteobacteria</taxon>
        <taxon>Enterobacterales</taxon>
        <taxon>Morganellaceae</taxon>
        <taxon>Moellerella</taxon>
    </lineage>
</organism>
<evidence type="ECO:0000313" key="1">
    <source>
        <dbReference type="EMBL" id="UNH31659.1"/>
    </source>
</evidence>
<proteinExistence type="predicted"/>
<dbReference type="AlphaFoldDB" id="A0A9Q8Q264"/>